<gene>
    <name evidence="2" type="ORF">I41_30410</name>
</gene>
<reference evidence="2 3" key="1">
    <citation type="submission" date="2019-02" db="EMBL/GenBank/DDBJ databases">
        <title>Deep-cultivation of Planctomycetes and their phenomic and genomic characterization uncovers novel biology.</title>
        <authorList>
            <person name="Wiegand S."/>
            <person name="Jogler M."/>
            <person name="Boedeker C."/>
            <person name="Pinto D."/>
            <person name="Vollmers J."/>
            <person name="Rivas-Marin E."/>
            <person name="Kohn T."/>
            <person name="Peeters S.H."/>
            <person name="Heuer A."/>
            <person name="Rast P."/>
            <person name="Oberbeckmann S."/>
            <person name="Bunk B."/>
            <person name="Jeske O."/>
            <person name="Meyerdierks A."/>
            <person name="Storesund J.E."/>
            <person name="Kallscheuer N."/>
            <person name="Luecker S."/>
            <person name="Lage O.M."/>
            <person name="Pohl T."/>
            <person name="Merkel B.J."/>
            <person name="Hornburger P."/>
            <person name="Mueller R.-W."/>
            <person name="Bruemmer F."/>
            <person name="Labrenz M."/>
            <person name="Spormann A.M."/>
            <person name="Op den Camp H."/>
            <person name="Overmann J."/>
            <person name="Amann R."/>
            <person name="Jetten M.S.M."/>
            <person name="Mascher T."/>
            <person name="Medema M.H."/>
            <person name="Devos D.P."/>
            <person name="Kaster A.-K."/>
            <person name="Ovreas L."/>
            <person name="Rohde M."/>
            <person name="Galperin M.Y."/>
            <person name="Jogler C."/>
        </authorList>
    </citation>
    <scope>NUCLEOTIDE SEQUENCE [LARGE SCALE GENOMIC DNA]</scope>
    <source>
        <strain evidence="2 3">I41</strain>
    </source>
</reference>
<dbReference type="InterPro" id="IPR039935">
    <property type="entry name" value="YML079W-like"/>
</dbReference>
<dbReference type="RefSeq" id="WP_145433522.1">
    <property type="nucleotide sequence ID" value="NZ_CP036339.1"/>
</dbReference>
<dbReference type="Pfam" id="PF06172">
    <property type="entry name" value="Cupin_5"/>
    <property type="match status" value="1"/>
</dbReference>
<dbReference type="PANTHER" id="PTHR33387:SF3">
    <property type="entry name" value="DUF985 DOMAIN-CONTAINING PROTEIN"/>
    <property type="match status" value="1"/>
</dbReference>
<name>A0A517TZP8_9BACT</name>
<proteinExistence type="predicted"/>
<protein>
    <recommendedName>
        <fullName evidence="1">DUF985 domain-containing protein</fullName>
    </recommendedName>
</protein>
<evidence type="ECO:0000313" key="3">
    <source>
        <dbReference type="Proteomes" id="UP000317909"/>
    </source>
</evidence>
<feature type="domain" description="DUF985" evidence="1">
    <location>
        <begin position="6"/>
        <end position="134"/>
    </location>
</feature>
<evidence type="ECO:0000259" key="1">
    <source>
        <dbReference type="Pfam" id="PF06172"/>
    </source>
</evidence>
<dbReference type="EMBL" id="CP036339">
    <property type="protein sequence ID" value="QDT73850.1"/>
    <property type="molecule type" value="Genomic_DNA"/>
</dbReference>
<keyword evidence="3" id="KW-1185">Reference proteome</keyword>
<dbReference type="KEGG" id="llh:I41_30410"/>
<accession>A0A517TZP8</accession>
<organism evidence="2 3">
    <name type="scientific">Lacipirellula limnantheis</name>
    <dbReference type="NCBI Taxonomy" id="2528024"/>
    <lineage>
        <taxon>Bacteria</taxon>
        <taxon>Pseudomonadati</taxon>
        <taxon>Planctomycetota</taxon>
        <taxon>Planctomycetia</taxon>
        <taxon>Pirellulales</taxon>
        <taxon>Lacipirellulaceae</taxon>
        <taxon>Lacipirellula</taxon>
    </lineage>
</organism>
<dbReference type="CDD" id="cd06121">
    <property type="entry name" value="cupin_YML079wp"/>
    <property type="match status" value="1"/>
</dbReference>
<dbReference type="AlphaFoldDB" id="A0A517TZP8"/>
<dbReference type="Proteomes" id="UP000317909">
    <property type="component" value="Chromosome"/>
</dbReference>
<dbReference type="OrthoDB" id="9798288at2"/>
<evidence type="ECO:0000313" key="2">
    <source>
        <dbReference type="EMBL" id="QDT73850.1"/>
    </source>
</evidence>
<sequence>MRPSQQDIVELLGLRPHPTCGMVCESYRSSLQLAGDALPPAYNGSRPLGNVLTFMVTPTARVHLHRLRSDQMYHHYLGDPLEVLLLDADGRSEVRALGNDLVAGQRPHLLLPGGTFHAARVAGGGEYALLATSVWLRAEPEDVELGDPEELAARYPSARQLIAEFSR</sequence>
<dbReference type="InterPro" id="IPR014710">
    <property type="entry name" value="RmlC-like_jellyroll"/>
</dbReference>
<dbReference type="Gene3D" id="2.60.120.10">
    <property type="entry name" value="Jelly Rolls"/>
    <property type="match status" value="1"/>
</dbReference>
<dbReference type="InterPro" id="IPR009327">
    <property type="entry name" value="Cupin_DUF985"/>
</dbReference>
<dbReference type="PANTHER" id="PTHR33387">
    <property type="entry name" value="RMLC-LIKE JELLY ROLL FOLD PROTEIN"/>
    <property type="match status" value="1"/>
</dbReference>
<dbReference type="InterPro" id="IPR011051">
    <property type="entry name" value="RmlC_Cupin_sf"/>
</dbReference>
<dbReference type="SUPFAM" id="SSF51182">
    <property type="entry name" value="RmlC-like cupins"/>
    <property type="match status" value="1"/>
</dbReference>